<name>A0A9D2PZ67_9FIRM</name>
<protein>
    <recommendedName>
        <fullName evidence="4">YbbR domain-containing protein</fullName>
    </recommendedName>
</protein>
<dbReference type="Pfam" id="PF07949">
    <property type="entry name" value="YbbR"/>
    <property type="match status" value="2"/>
</dbReference>
<dbReference type="InterPro" id="IPR053154">
    <property type="entry name" value="c-di-AMP_regulator"/>
</dbReference>
<sequence length="467" mass="50412">MKEKLTNNLGLKLLSVFLAFFIWLVVVSVSNPVITQSQQVELEIVNANVLESKNKTYEIIGDQRTVTVYYEIQTMEAGNIRPTDFRAYIDLAEMYEPTGSVPVYVEVVNHARLISGEPYTRPGVIRVQTEDLQRKAFDLTVKHVGETADGYAPGTATLSPSYVYVSGPESLVGQISEVGIEINVENASSNVTGTASPVFYDANGNEIPQNDRLTVNRTDITYDLNILRVKDLVLDFEPSGEVAEGYRYTGVESSVNSVRVEGLKSTLAEVSSITISGEALDMEGATGDRQVTLDLTGYLPEGVQLTEGDGIIQVVIRVEPLTNRRFELPVSQIRLEGDTGRYEYAFEQDTVSVVVQGLSEDLDQLTTDGFDAQIDVSAMSLGIHSATAQVTLSSAYEIVSVSPSTITVSEIGPAAADETSEGAGDSDSNTEETEEESAAHTGTRPETHGGDGTSETTEEQSTSATEG</sequence>
<proteinExistence type="predicted"/>
<feature type="compositionally biased region" description="Low complexity" evidence="1">
    <location>
        <begin position="453"/>
        <end position="467"/>
    </location>
</feature>
<dbReference type="InterPro" id="IPR012505">
    <property type="entry name" value="YbbR"/>
</dbReference>
<evidence type="ECO:0000256" key="1">
    <source>
        <dbReference type="SAM" id="MobiDB-lite"/>
    </source>
</evidence>
<dbReference type="Gene3D" id="2.170.120.30">
    <property type="match status" value="2"/>
</dbReference>
<organism evidence="2 3">
    <name type="scientific">Candidatus Enterocloster excrementigallinarum</name>
    <dbReference type="NCBI Taxonomy" id="2838558"/>
    <lineage>
        <taxon>Bacteria</taxon>
        <taxon>Bacillati</taxon>
        <taxon>Bacillota</taxon>
        <taxon>Clostridia</taxon>
        <taxon>Lachnospirales</taxon>
        <taxon>Lachnospiraceae</taxon>
        <taxon>Enterocloster</taxon>
    </lineage>
</organism>
<reference evidence="2" key="1">
    <citation type="journal article" date="2021" name="PeerJ">
        <title>Extensive microbial diversity within the chicken gut microbiome revealed by metagenomics and culture.</title>
        <authorList>
            <person name="Gilroy R."/>
            <person name="Ravi A."/>
            <person name="Getino M."/>
            <person name="Pursley I."/>
            <person name="Horton D.L."/>
            <person name="Alikhan N.F."/>
            <person name="Baker D."/>
            <person name="Gharbi K."/>
            <person name="Hall N."/>
            <person name="Watson M."/>
            <person name="Adriaenssens E.M."/>
            <person name="Foster-Nyarko E."/>
            <person name="Jarju S."/>
            <person name="Secka A."/>
            <person name="Antonio M."/>
            <person name="Oren A."/>
            <person name="Chaudhuri R.R."/>
            <person name="La Ragione R."/>
            <person name="Hildebrand F."/>
            <person name="Pallen M.J."/>
        </authorList>
    </citation>
    <scope>NUCLEOTIDE SEQUENCE</scope>
    <source>
        <strain evidence="2">CHK198-12963</strain>
    </source>
</reference>
<evidence type="ECO:0000313" key="3">
    <source>
        <dbReference type="Proteomes" id="UP000823863"/>
    </source>
</evidence>
<dbReference type="PANTHER" id="PTHR37804:SF1">
    <property type="entry name" value="CDAA REGULATORY PROTEIN CDAR"/>
    <property type="match status" value="1"/>
</dbReference>
<evidence type="ECO:0000313" key="2">
    <source>
        <dbReference type="EMBL" id="HJC67950.1"/>
    </source>
</evidence>
<dbReference type="PANTHER" id="PTHR37804">
    <property type="entry name" value="CDAA REGULATORY PROTEIN CDAR"/>
    <property type="match status" value="1"/>
</dbReference>
<feature type="region of interest" description="Disordered" evidence="1">
    <location>
        <begin position="412"/>
        <end position="467"/>
    </location>
</feature>
<comment type="caution">
    <text evidence="2">The sequence shown here is derived from an EMBL/GenBank/DDBJ whole genome shotgun (WGS) entry which is preliminary data.</text>
</comment>
<dbReference type="Gene3D" id="2.170.120.40">
    <property type="entry name" value="YbbR-like domain"/>
    <property type="match status" value="2"/>
</dbReference>
<dbReference type="AlphaFoldDB" id="A0A9D2PZ67"/>
<evidence type="ECO:0008006" key="4">
    <source>
        <dbReference type="Google" id="ProtNLM"/>
    </source>
</evidence>
<gene>
    <name evidence="2" type="ORF">H9931_14780</name>
</gene>
<accession>A0A9D2PZ67</accession>
<dbReference type="Proteomes" id="UP000823863">
    <property type="component" value="Unassembled WGS sequence"/>
</dbReference>
<reference evidence="2" key="2">
    <citation type="submission" date="2021-04" db="EMBL/GenBank/DDBJ databases">
        <authorList>
            <person name="Gilroy R."/>
        </authorList>
    </citation>
    <scope>NUCLEOTIDE SEQUENCE</scope>
    <source>
        <strain evidence="2">CHK198-12963</strain>
    </source>
</reference>
<dbReference type="EMBL" id="DWWB01000088">
    <property type="protein sequence ID" value="HJC67950.1"/>
    <property type="molecule type" value="Genomic_DNA"/>
</dbReference>